<dbReference type="Proteomes" id="UP000184315">
    <property type="component" value="Unassembled WGS sequence"/>
</dbReference>
<feature type="compositionally biased region" description="Basic and acidic residues" evidence="2">
    <location>
        <begin position="192"/>
        <end position="201"/>
    </location>
</feature>
<dbReference type="RefSeq" id="WP_072722523.1">
    <property type="nucleotide sequence ID" value="NZ_LN889815.1"/>
</dbReference>
<gene>
    <name evidence="3" type="ORF">PL9214670192</name>
</gene>
<reference evidence="4" key="1">
    <citation type="submission" date="2015-10" db="EMBL/GenBank/DDBJ databases">
        <authorList>
            <person name="Regsiter A."/>
            <person name="william w."/>
        </authorList>
    </citation>
    <scope>NUCLEOTIDE SEQUENCE [LARGE SCALE GENOMIC DNA]</scope>
</reference>
<dbReference type="EMBL" id="CZDF01000174">
    <property type="protein sequence ID" value="CUR35566.1"/>
    <property type="molecule type" value="Genomic_DNA"/>
</dbReference>
<proteinExistence type="predicted"/>
<name>A0A1J1LTN1_9CYAN</name>
<protein>
    <submittedName>
        <fullName evidence="3">Uncharacterized protein</fullName>
    </submittedName>
</protein>
<evidence type="ECO:0000256" key="2">
    <source>
        <dbReference type="SAM" id="MobiDB-lite"/>
    </source>
</evidence>
<evidence type="ECO:0000256" key="1">
    <source>
        <dbReference type="SAM" id="Coils"/>
    </source>
</evidence>
<feature type="compositionally biased region" description="Polar residues" evidence="2">
    <location>
        <begin position="202"/>
        <end position="215"/>
    </location>
</feature>
<dbReference type="OrthoDB" id="460256at2"/>
<accession>A0A1J1LTN1</accession>
<feature type="compositionally biased region" description="Polar residues" evidence="2">
    <location>
        <begin position="163"/>
        <end position="174"/>
    </location>
</feature>
<evidence type="ECO:0000313" key="3">
    <source>
        <dbReference type="EMBL" id="CUR35566.1"/>
    </source>
</evidence>
<feature type="region of interest" description="Disordered" evidence="2">
    <location>
        <begin position="148"/>
        <end position="217"/>
    </location>
</feature>
<keyword evidence="1" id="KW-0175">Coiled coil</keyword>
<feature type="coiled-coil region" evidence="1">
    <location>
        <begin position="246"/>
        <end position="273"/>
    </location>
</feature>
<keyword evidence="4" id="KW-1185">Reference proteome</keyword>
<evidence type="ECO:0000313" key="4">
    <source>
        <dbReference type="Proteomes" id="UP000184315"/>
    </source>
</evidence>
<organism evidence="3 4">
    <name type="scientific">Planktothrix tepida PCC 9214</name>
    <dbReference type="NCBI Taxonomy" id="671072"/>
    <lineage>
        <taxon>Bacteria</taxon>
        <taxon>Bacillati</taxon>
        <taxon>Cyanobacteriota</taxon>
        <taxon>Cyanophyceae</taxon>
        <taxon>Oscillatoriophycideae</taxon>
        <taxon>Oscillatoriales</taxon>
        <taxon>Microcoleaceae</taxon>
        <taxon>Planktothrix</taxon>
    </lineage>
</organism>
<dbReference type="AlphaFoldDB" id="A0A1J1LTN1"/>
<dbReference type="STRING" id="671072.PL9214670192"/>
<sequence>MTGIIGTISPGEATALQSSFLRLLEQLIETTENQLKEKRAVGLSIFKQEKLIYGNQDHQFKNEITGLEGQLLHPNLLQQLEQLKNTPSGGIVEGASSLRVELEGRVILQSDADGKVMINELYGSSAISSKNSPNPMKDQVEELAKGFAGLTDPPLSTPPLNFKSRTPEQMSRLTQELAEGRNGSASPISLTKADEQSKAEKSSNFSSQKPESSPSIERGFERVQRSLEEFPDSPTKRLISTYTQDLQTLLKLAESQQNQIHDLQHSLRSLSHEIQQQRLAKSHRPSRWQQAKLAFNSTWKQWKHWRQQHQAAVSLYRFYTQSPVKEYQEIQFNQYRLQKEGKYFTLSNSSGQAIMQFQMNSLGISIQSSTVNINSQTAKDLKQFAQQQRRGEEPTGAFSRLGTQEAVAEIESYIRAKKIAFQLLKYAHSQGQDVTLDGQFSYQWVAQLNGEVQIRAKDGRDLILSQSGHQIFCKMSEKDFNYFEKALEQLRSHPASLATKSQHSKNQNHLEL</sequence>